<evidence type="ECO:0000259" key="1">
    <source>
        <dbReference type="Pfam" id="PF01592"/>
    </source>
</evidence>
<sequence>MSIYGDIILDHYHYPRNFKKLNKSSKKVHVDNPLCGDSIDLAINVKDDHVQDIAFQGQGCAISLASASLLTEYVKGKKISEVKNIDTDSVLKLLNIELSPNRIKCALLPWEAFMKLMTN</sequence>
<dbReference type="GO" id="GO:0016226">
    <property type="term" value="P:iron-sulfur cluster assembly"/>
    <property type="evidence" value="ECO:0007669"/>
    <property type="project" value="InterPro"/>
</dbReference>
<dbReference type="Proteomes" id="UP000177141">
    <property type="component" value="Unassembled WGS sequence"/>
</dbReference>
<dbReference type="NCBIfam" id="TIGR01994">
    <property type="entry name" value="SUF_scaf_2"/>
    <property type="match status" value="1"/>
</dbReference>
<dbReference type="Gene3D" id="3.90.1010.10">
    <property type="match status" value="1"/>
</dbReference>
<dbReference type="CDD" id="cd06664">
    <property type="entry name" value="IscU_like"/>
    <property type="match status" value="1"/>
</dbReference>
<organism evidence="2 3">
    <name type="scientific">Candidatus Roizmanbacteria bacterium RIFCSPLOWO2_01_FULL_38_12</name>
    <dbReference type="NCBI Taxonomy" id="1802061"/>
    <lineage>
        <taxon>Bacteria</taxon>
        <taxon>Candidatus Roizmaniibacteriota</taxon>
    </lineage>
</organism>
<dbReference type="SUPFAM" id="SSF82649">
    <property type="entry name" value="SufE/NifU"/>
    <property type="match status" value="1"/>
</dbReference>
<comment type="caution">
    <text evidence="2">The sequence shown here is derived from an EMBL/GenBank/DDBJ whole genome shotgun (WGS) entry which is preliminary data.</text>
</comment>
<accession>A0A1F7IWB4</accession>
<reference evidence="2 3" key="1">
    <citation type="journal article" date="2016" name="Nat. Commun.">
        <title>Thousands of microbial genomes shed light on interconnected biogeochemical processes in an aquifer system.</title>
        <authorList>
            <person name="Anantharaman K."/>
            <person name="Brown C.T."/>
            <person name="Hug L.A."/>
            <person name="Sharon I."/>
            <person name="Castelle C.J."/>
            <person name="Probst A.J."/>
            <person name="Thomas B.C."/>
            <person name="Singh A."/>
            <person name="Wilkins M.J."/>
            <person name="Karaoz U."/>
            <person name="Brodie E.L."/>
            <person name="Williams K.H."/>
            <person name="Hubbard S.S."/>
            <person name="Banfield J.F."/>
        </authorList>
    </citation>
    <scope>NUCLEOTIDE SEQUENCE [LARGE SCALE GENOMIC DNA]</scope>
</reference>
<dbReference type="GO" id="GO:0051536">
    <property type="term" value="F:iron-sulfur cluster binding"/>
    <property type="evidence" value="ECO:0007669"/>
    <property type="project" value="InterPro"/>
</dbReference>
<gene>
    <name evidence="2" type="ORF">A3A93_02405</name>
</gene>
<name>A0A1F7IWB4_9BACT</name>
<dbReference type="AlphaFoldDB" id="A0A1F7IWB4"/>
<dbReference type="InterPro" id="IPR002871">
    <property type="entry name" value="NIF_FeS_clus_asmbl_NifU_N"/>
</dbReference>
<dbReference type="GO" id="GO:0005506">
    <property type="term" value="F:iron ion binding"/>
    <property type="evidence" value="ECO:0007669"/>
    <property type="project" value="InterPro"/>
</dbReference>
<evidence type="ECO:0000313" key="2">
    <source>
        <dbReference type="EMBL" id="OGK47667.1"/>
    </source>
</evidence>
<proteinExistence type="predicted"/>
<dbReference type="STRING" id="1802061.A3A93_02405"/>
<feature type="domain" description="NIF system FeS cluster assembly NifU N-terminal" evidence="1">
    <location>
        <begin position="4"/>
        <end position="113"/>
    </location>
</feature>
<dbReference type="EMBL" id="MGAL01000028">
    <property type="protein sequence ID" value="OGK47667.1"/>
    <property type="molecule type" value="Genomic_DNA"/>
</dbReference>
<protein>
    <submittedName>
        <fullName evidence="2">SUF system NifU family Fe-S cluster assembly protein</fullName>
    </submittedName>
</protein>
<evidence type="ECO:0000313" key="3">
    <source>
        <dbReference type="Proteomes" id="UP000177141"/>
    </source>
</evidence>
<dbReference type="PANTHER" id="PTHR10093">
    <property type="entry name" value="IRON-SULFUR CLUSTER ASSEMBLY ENZYME NIFU HOMOLOG"/>
    <property type="match status" value="1"/>
</dbReference>
<dbReference type="Pfam" id="PF01592">
    <property type="entry name" value="NifU_N"/>
    <property type="match status" value="1"/>
</dbReference>